<dbReference type="Gene3D" id="1.20.1250.20">
    <property type="entry name" value="MFS general substrate transporter like domains"/>
    <property type="match status" value="1"/>
</dbReference>
<keyword evidence="6 7" id="KW-0472">Membrane</keyword>
<evidence type="ECO:0000313" key="9">
    <source>
        <dbReference type="Proteomes" id="UP001303001"/>
    </source>
</evidence>
<feature type="transmembrane region" description="Helical" evidence="7">
    <location>
        <begin position="343"/>
        <end position="364"/>
    </location>
</feature>
<dbReference type="Pfam" id="PF07690">
    <property type="entry name" value="MFS_1"/>
    <property type="match status" value="1"/>
</dbReference>
<dbReference type="Proteomes" id="UP001303001">
    <property type="component" value="Chromosome"/>
</dbReference>
<sequence>MLPPPGNARILIFAHFVNTFGNGAYLTTSALFLTRSVGLSPAQVALGLAVAAAVGMALSTPMGYAADHYGAKRVLIGTLLLLAITYAGLIAVRGVWSFTLLASVIAVGEACAKSANGAMVAAAVPSEQRLRLRAYLRSANNAGIGLGALAGSLPLLLDTRAAYVAMLLANTATFLAAAMVITRVRPAAPVPARPDDQPRLIALRDRSFFSFALVDGPVASLYNEMLSFALPLWLALRAHTLLWLGSAALVINTVGCVLFQVRATRGADGPADGARVGRRGALVVAGSCVLLGLTAALPVWLNCVVVLTAAAVHVLGELFLSTGTWAVIFGLAPEWAQGQYQGVYLTGRQIGNMVTPPLLTALVISRGGPGWLAVAAIFVVAGLAYPRLVGWGIRTRAVAVPAGG</sequence>
<dbReference type="InterPro" id="IPR050171">
    <property type="entry name" value="MFS_Transporters"/>
</dbReference>
<proteinExistence type="predicted"/>
<evidence type="ECO:0000256" key="1">
    <source>
        <dbReference type="ARBA" id="ARBA00004651"/>
    </source>
</evidence>
<name>A0ABY9ZUM4_9ACTN</name>
<dbReference type="SUPFAM" id="SSF103473">
    <property type="entry name" value="MFS general substrate transporter"/>
    <property type="match status" value="1"/>
</dbReference>
<feature type="transmembrane region" description="Helical" evidence="7">
    <location>
        <begin position="74"/>
        <end position="96"/>
    </location>
</feature>
<keyword evidence="5 7" id="KW-1133">Transmembrane helix</keyword>
<feature type="transmembrane region" description="Helical" evidence="7">
    <location>
        <begin position="307"/>
        <end position="331"/>
    </location>
</feature>
<feature type="transmembrane region" description="Helical" evidence="7">
    <location>
        <begin position="44"/>
        <end position="62"/>
    </location>
</feature>
<evidence type="ECO:0000256" key="6">
    <source>
        <dbReference type="ARBA" id="ARBA00023136"/>
    </source>
</evidence>
<feature type="transmembrane region" description="Helical" evidence="7">
    <location>
        <begin position="280"/>
        <end position="301"/>
    </location>
</feature>
<evidence type="ECO:0000256" key="5">
    <source>
        <dbReference type="ARBA" id="ARBA00022989"/>
    </source>
</evidence>
<keyword evidence="9" id="KW-1185">Reference proteome</keyword>
<keyword evidence="2" id="KW-0813">Transport</keyword>
<keyword evidence="4 7" id="KW-0812">Transmembrane</keyword>
<evidence type="ECO:0000256" key="3">
    <source>
        <dbReference type="ARBA" id="ARBA00022475"/>
    </source>
</evidence>
<evidence type="ECO:0000256" key="7">
    <source>
        <dbReference type="SAM" id="Phobius"/>
    </source>
</evidence>
<dbReference type="RefSeq" id="WP_313720734.1">
    <property type="nucleotide sequence ID" value="NZ_CP134876.1"/>
</dbReference>
<feature type="transmembrane region" description="Helical" evidence="7">
    <location>
        <begin position="12"/>
        <end position="32"/>
    </location>
</feature>
<feature type="transmembrane region" description="Helical" evidence="7">
    <location>
        <begin position="208"/>
        <end position="234"/>
    </location>
</feature>
<feature type="transmembrane region" description="Helical" evidence="7">
    <location>
        <begin position="163"/>
        <end position="184"/>
    </location>
</feature>
<feature type="transmembrane region" description="Helical" evidence="7">
    <location>
        <begin position="240"/>
        <end position="259"/>
    </location>
</feature>
<evidence type="ECO:0000313" key="8">
    <source>
        <dbReference type="EMBL" id="WNM38974.1"/>
    </source>
</evidence>
<dbReference type="EMBL" id="CP134876">
    <property type="protein sequence ID" value="WNM38974.1"/>
    <property type="molecule type" value="Genomic_DNA"/>
</dbReference>
<keyword evidence="3" id="KW-1003">Cell membrane</keyword>
<dbReference type="InterPro" id="IPR011701">
    <property type="entry name" value="MFS"/>
</dbReference>
<feature type="transmembrane region" description="Helical" evidence="7">
    <location>
        <begin position="139"/>
        <end position="157"/>
    </location>
</feature>
<protein>
    <submittedName>
        <fullName evidence="8">MFS transporter</fullName>
    </submittedName>
</protein>
<accession>A0ABY9ZUM4</accession>
<dbReference type="PANTHER" id="PTHR23517">
    <property type="entry name" value="RESISTANCE PROTEIN MDTM, PUTATIVE-RELATED-RELATED"/>
    <property type="match status" value="1"/>
</dbReference>
<evidence type="ECO:0000256" key="2">
    <source>
        <dbReference type="ARBA" id="ARBA00022448"/>
    </source>
</evidence>
<evidence type="ECO:0000256" key="4">
    <source>
        <dbReference type="ARBA" id="ARBA00022692"/>
    </source>
</evidence>
<dbReference type="PANTHER" id="PTHR23517:SF2">
    <property type="entry name" value="MULTIDRUG RESISTANCE PROTEIN MDTH"/>
    <property type="match status" value="1"/>
</dbReference>
<feature type="transmembrane region" description="Helical" evidence="7">
    <location>
        <begin position="370"/>
        <end position="388"/>
    </location>
</feature>
<dbReference type="InterPro" id="IPR036259">
    <property type="entry name" value="MFS_trans_sf"/>
</dbReference>
<gene>
    <name evidence="8" type="ORF">RMN56_28210</name>
</gene>
<reference evidence="8 9" key="1">
    <citation type="submission" date="2023-09" db="EMBL/GenBank/DDBJ databases">
        <title>Micromonospora halotolerans DSM 45598 genome sequence.</title>
        <authorList>
            <person name="Mo P."/>
        </authorList>
    </citation>
    <scope>NUCLEOTIDE SEQUENCE [LARGE SCALE GENOMIC DNA]</scope>
    <source>
        <strain evidence="8 9">DSM 45598</strain>
    </source>
</reference>
<organism evidence="8 9">
    <name type="scientific">Micromonospora halotolerans</name>
    <dbReference type="NCBI Taxonomy" id="709879"/>
    <lineage>
        <taxon>Bacteria</taxon>
        <taxon>Bacillati</taxon>
        <taxon>Actinomycetota</taxon>
        <taxon>Actinomycetes</taxon>
        <taxon>Micromonosporales</taxon>
        <taxon>Micromonosporaceae</taxon>
        <taxon>Micromonospora</taxon>
    </lineage>
</organism>
<comment type="subcellular location">
    <subcellularLocation>
        <location evidence="1">Cell membrane</location>
        <topology evidence="1">Multi-pass membrane protein</topology>
    </subcellularLocation>
</comment>